<sequence>MPSLDEIFNLKRVTLHKWKKPFDPILNKNSVDEHSLPENRPSFADNDTSGQPMPSSDENLWAWNLAKKKRTERIEVEYPVENPGGSDYEKSNDFEEKSDALSNEEQQKSEKKIIKKIRSDNEKKKILKKFLAKKERLANEFGSTPKSKLEEIARELGTCFRTIRNWRFKFGMGYKNSKCQSERDYQRENIFKKFDKMKEKRIGKNKFAKRAEIEEEIARELGLSKQTINTWKVKLGQKTFKHYSREEKVLVGQQYGDGNKSLEYQFPKTILTLTQLMKMF</sequence>
<name>A0A914HQ89_GLORO</name>
<feature type="compositionally biased region" description="Basic and acidic residues" evidence="1">
    <location>
        <begin position="87"/>
        <end position="113"/>
    </location>
</feature>
<dbReference type="AlphaFoldDB" id="A0A914HQ89"/>
<keyword evidence="2" id="KW-1185">Reference proteome</keyword>
<accession>A0A914HQ89</accession>
<evidence type="ECO:0000256" key="1">
    <source>
        <dbReference type="SAM" id="MobiDB-lite"/>
    </source>
</evidence>
<evidence type="ECO:0000313" key="2">
    <source>
        <dbReference type="Proteomes" id="UP000887572"/>
    </source>
</evidence>
<reference evidence="3" key="1">
    <citation type="submission" date="2022-11" db="UniProtKB">
        <authorList>
            <consortium name="WormBaseParasite"/>
        </authorList>
    </citation>
    <scope>IDENTIFICATION</scope>
</reference>
<feature type="region of interest" description="Disordered" evidence="1">
    <location>
        <begin position="74"/>
        <end position="113"/>
    </location>
</feature>
<evidence type="ECO:0000313" key="3">
    <source>
        <dbReference type="WBParaSite" id="Gr19_v10_g3650.t1"/>
    </source>
</evidence>
<dbReference type="Proteomes" id="UP000887572">
    <property type="component" value="Unplaced"/>
</dbReference>
<feature type="region of interest" description="Disordered" evidence="1">
    <location>
        <begin position="23"/>
        <end position="58"/>
    </location>
</feature>
<organism evidence="2 3">
    <name type="scientific">Globodera rostochiensis</name>
    <name type="common">Golden nematode worm</name>
    <name type="synonym">Heterodera rostochiensis</name>
    <dbReference type="NCBI Taxonomy" id="31243"/>
    <lineage>
        <taxon>Eukaryota</taxon>
        <taxon>Metazoa</taxon>
        <taxon>Ecdysozoa</taxon>
        <taxon>Nematoda</taxon>
        <taxon>Chromadorea</taxon>
        <taxon>Rhabditida</taxon>
        <taxon>Tylenchina</taxon>
        <taxon>Tylenchomorpha</taxon>
        <taxon>Tylenchoidea</taxon>
        <taxon>Heteroderidae</taxon>
        <taxon>Heteroderinae</taxon>
        <taxon>Globodera</taxon>
    </lineage>
</organism>
<dbReference type="WBParaSite" id="Gr19_v10_g3650.t1">
    <property type="protein sequence ID" value="Gr19_v10_g3650.t1"/>
    <property type="gene ID" value="Gr19_v10_g3650"/>
</dbReference>
<proteinExistence type="predicted"/>
<protein>
    <submittedName>
        <fullName evidence="3">Homeobox domain-containing protein</fullName>
    </submittedName>
</protein>
<feature type="compositionally biased region" description="Polar residues" evidence="1">
    <location>
        <begin position="45"/>
        <end position="58"/>
    </location>
</feature>